<dbReference type="GO" id="GO:0005737">
    <property type="term" value="C:cytoplasm"/>
    <property type="evidence" value="ECO:0007669"/>
    <property type="project" value="UniProtKB-SubCell"/>
</dbReference>
<dbReference type="GO" id="GO:0000228">
    <property type="term" value="C:nuclear chromosome"/>
    <property type="evidence" value="ECO:0007669"/>
    <property type="project" value="TreeGrafter"/>
</dbReference>
<feature type="compositionally biased region" description="Basic and acidic residues" evidence="16">
    <location>
        <begin position="1448"/>
        <end position="1458"/>
    </location>
</feature>
<comment type="caution">
    <text evidence="21">The sequence shown here is derived from an EMBL/GenBank/DDBJ whole genome shotgun (WGS) entry which is preliminary data.</text>
</comment>
<dbReference type="Pfam" id="PF00439">
    <property type="entry name" value="Bromodomain"/>
    <property type="match status" value="1"/>
</dbReference>
<feature type="region of interest" description="Disordered" evidence="16">
    <location>
        <begin position="2227"/>
        <end position="2361"/>
    </location>
</feature>
<dbReference type="InterPro" id="IPR001965">
    <property type="entry name" value="Znf_PHD"/>
</dbReference>
<dbReference type="Gene3D" id="1.20.920.10">
    <property type="entry name" value="Bromodomain-like"/>
    <property type="match status" value="1"/>
</dbReference>
<evidence type="ECO:0000256" key="1">
    <source>
        <dbReference type="ARBA" id="ARBA00004123"/>
    </source>
</evidence>
<feature type="compositionally biased region" description="Acidic residues" evidence="16">
    <location>
        <begin position="1464"/>
        <end position="1473"/>
    </location>
</feature>
<dbReference type="InterPro" id="IPR034727">
    <property type="entry name" value="Kintoun"/>
</dbReference>
<dbReference type="SMART" id="SM00571">
    <property type="entry name" value="DDT"/>
    <property type="match status" value="1"/>
</dbReference>
<dbReference type="InterPro" id="IPR019786">
    <property type="entry name" value="Zinc_finger_PHD-type_CS"/>
</dbReference>
<dbReference type="GO" id="GO:0003677">
    <property type="term" value="F:DNA binding"/>
    <property type="evidence" value="ECO:0007669"/>
    <property type="project" value="TreeGrafter"/>
</dbReference>
<dbReference type="Pfam" id="PF00628">
    <property type="entry name" value="PHD"/>
    <property type="match status" value="1"/>
</dbReference>
<dbReference type="Pfam" id="PF08190">
    <property type="entry name" value="PIH1"/>
    <property type="match status" value="1"/>
</dbReference>
<dbReference type="PRINTS" id="PR00503">
    <property type="entry name" value="BROMODOMAIN"/>
</dbReference>
<feature type="compositionally biased region" description="Basic and acidic residues" evidence="16">
    <location>
        <begin position="2238"/>
        <end position="2247"/>
    </location>
</feature>
<dbReference type="InterPro" id="IPR028942">
    <property type="entry name" value="WHIM1_dom"/>
</dbReference>
<dbReference type="PROSITE" id="PS00633">
    <property type="entry name" value="BROMODOMAIN_1"/>
    <property type="match status" value="1"/>
</dbReference>
<name>A0A2T7P044_POMCA</name>
<dbReference type="InterPro" id="IPR013136">
    <property type="entry name" value="WSTF_Acf1_Cbp146"/>
</dbReference>
<feature type="domain" description="PHD-type" evidence="18">
    <location>
        <begin position="2175"/>
        <end position="2222"/>
    </location>
</feature>
<evidence type="ECO:0000256" key="14">
    <source>
        <dbReference type="PROSITE-ProRule" id="PRU00146"/>
    </source>
</evidence>
<accession>A0A2T7P044</accession>
<keyword evidence="4" id="KW-0479">Metal-binding</keyword>
<feature type="compositionally biased region" description="Polar residues" evidence="16">
    <location>
        <begin position="1252"/>
        <end position="1276"/>
    </location>
</feature>
<organism evidence="21 22">
    <name type="scientific">Pomacea canaliculata</name>
    <name type="common">Golden apple snail</name>
    <dbReference type="NCBI Taxonomy" id="400727"/>
    <lineage>
        <taxon>Eukaryota</taxon>
        <taxon>Metazoa</taxon>
        <taxon>Spiralia</taxon>
        <taxon>Lophotrochozoa</taxon>
        <taxon>Mollusca</taxon>
        <taxon>Gastropoda</taxon>
        <taxon>Caenogastropoda</taxon>
        <taxon>Architaenioglossa</taxon>
        <taxon>Ampullarioidea</taxon>
        <taxon>Ampullariidae</taxon>
        <taxon>Pomacea</taxon>
    </lineage>
</organism>
<feature type="region of interest" description="Disordered" evidence="16">
    <location>
        <begin position="634"/>
        <end position="763"/>
    </location>
</feature>
<sequence length="2481" mass="279922">MATNDKLEYLNLSQDEIKRLEEALKKEEFRKLLVEYAEEISNPENKRRYEEEIAQLERERGMDVTFVTPEPGYVLKTSVNGTTKAFINISKSDKLDKPNSTRQQGPDGKNGLLWQIPHSFAPPREDRDKSKRICQVYDFVIHPDTYRMAESNGRFKKLVEDTAMEGIEKQFGVKLDRKNVKRPKLHFKGTPIATVIRTRSASGPQNIPDPTGILQNMPYPYDNTTSAEKAQKQERCCSNRVKKENSNKIQANSENNDDVVIPVYNIIHRSHIDLQDFRHAPDASPSARPKELVVKIELPLLSTVTQADLNIFEKRLLLESVWPAKYRLDLTLPYSVDDTEGSAKFDKQKRILTVTLPVVQEDTPGLFPYLANGEAAPEDVTEKPLIEVISLPDAILDKHAQEAWSEKQSASSGVLNSAVNGHSTSITYSFPDFAFTQELETVSVILQVKNVEEASLEKVFPAANAMHLKCMSCGHGGFPMHYSFFVQFAEGCDVATSDCSVDVHQDNVTILLLKDRSARSLWQQFWAGIDSTTLKEHQFQTCTVLEQQLDQLDAAAAEQEESRRTSCEQLANLQVLTMDEKKLTVKVCPAAANKKQAHRYTSDEDEEYDPPSSAEIQVVHSRPPPLLHGILKQHTVSESSEDQNGDQESPRSPGEEEEELSSSLGKRRSVSFSEHIDQATFKTSSAVSSMTMALKSKRRRQRKREERGSRRRHNSGGSEGSGDDQTHSLSDSHSLSEEESGHDRTLKLTQNKKWRTASSPSVADCTPKIEEVKLQNTSLPKCEIDQEGKGEIEITQPRYEADSGKHCMLKHISDSSASAQAAGEEAREKKVHPAANDSSGNRCIVECANDDIPLVTADESIQKSLPITASENGQKCLLVKDDKANNTIFGTVDGKALRTQPVLVTDGVTKPCGTLAERTKHVQSACGDNTLAVSSEHVNSTSYHDVFESKHSLEGKISLASKLASGNGDDNLEDMRMQEQLTITREAEKLQNKEGPHPWVNGTADKTDKYKIEESEKSLNPTGFEENQHRTQAFFERIILCNSLVWSCAITGRAGMTYQEAVDCEERAKRHLATFQENLQRPLLFLATLTHRSRLADLNDDVFLFAKDHYFIGETVDISIGGERKIAQVIKIIPSTKNEARSNGDVIIIDEDSESDEASKRLHVLLFDLMRLIVIMFVSRKRGLYTRDKSKLFLKQHCESVMGVWTVKEDKINKLGLKNAKFEDFCGGPKPTFAISVVKRKSKKLTTDTDDASSFSVTPDKASQSQHSYAKTQEPANTVKHEQPALTSEERQAQREQLKQERLAEKVAKREEMKRKLEEEKQKRKEEREKEREKKREERRLQIEQLKEWSRPREDMECDDLKPLPDFVEVKTRVPKTVFGDAVMVLEFVNAFKNVFDFKQFFPKGFSWAHLETALMEADPEGPLCDLLQMLLCAIFNLQEEEAEEYQELEREECHKEPSAPNTGEEEQVEEEISVSNSELIRSATVAAQFSQQTFGMPLRDTLLDQFTLTEVLRLHLLSSGARASSKNARFRYQQRGGYSSLDDPGIELRKQDPTLVKKLQTGNVFDLSPGEKVRLLVALVQQVSTYAAVRDIMEENFEKLRLRKYDLKQMQWAEQRREREETAAKYRRLMEERLKEREKRLQQTAKASEQLSTASPNSEKNLQNMVSSPGLESLVAEEREKLEAKERDEEAGKKAAFAQKELDMLQQIFELQRCNALYPLGRDRLYRRFWLIGSLPAILVEDNELFAGNLCSSAEERGHSMPQLTRHDEGNTSSDKENDLTAVATKEAEKATTLPGAKAKEDCIVISDEEAEGCAGKTKTTDMDEPPQLDIGQSLSQQAARWYLLNSRSCLDHLMVSLNLRGFRESSLHAALQDMRPLVNLIIDSCPKDQLCLGCKEMGERTTDQTAPRSSARKVQGQPATNEASRAMEVTLRDLLLDLDDRIFAGSLGALKVKDRTTWREALEKGHYNPQTDDATFAQDVPEADNPVAVEPAARDLGRALVQIARGIEPRFLSAPLEDGAGEGNRSRVYERWEESSLAVSNLSQVFLHLATLDRSVKMLASGSPKPMIFQPQQPFSAHHGCSIFSFSHAAHSQSFQKVPPGDWFCSDCRPKEPRPSPRKNRRRTFSEVSDEESDHDALSLEETLQEASDEEEAVDTESNVDKDEEEEDEEENEDVCAVCHNDGKLILCDVCPRSYHLHCAKPQLKKVPRGKWMCQVCVGGDRAGKIHFPKPQRLTKSMEKKDKKTPSTKSSKSNHLGSRRESPAPSPRDSPTPFHTSRGRKGDHVDKELTSKIRGRDGKIAPRHKSVAEKDITPKSRSQEKEAAMKLKRGSSASRLSQESSDFETNMKQYTSSKRGNSQVQQMRTCEELLQELIRHEDAWPFLKPVDKRLVPDYYDVITRPMDLSTIRNGVHSFRYSTPGELLADVRLIFSNCVEYNARTTPEYRAGQSLAKFFQTRVRELGIHAESDATPSAAKKLRR</sequence>
<evidence type="ECO:0000256" key="12">
    <source>
        <dbReference type="HAMAP-Rule" id="MF_03069"/>
    </source>
</evidence>
<evidence type="ECO:0000259" key="20">
    <source>
        <dbReference type="PROSITE" id="PS51136"/>
    </source>
</evidence>
<dbReference type="InterPro" id="IPR012981">
    <property type="entry name" value="PIH1_N"/>
</dbReference>
<dbReference type="InterPro" id="IPR019787">
    <property type="entry name" value="Znf_PHD-finger"/>
</dbReference>
<feature type="compositionally biased region" description="Basic and acidic residues" evidence="16">
    <location>
        <begin position="1279"/>
        <end position="1339"/>
    </location>
</feature>
<dbReference type="GO" id="GO:0045740">
    <property type="term" value="P:positive regulation of DNA replication"/>
    <property type="evidence" value="ECO:0007669"/>
    <property type="project" value="TreeGrafter"/>
</dbReference>
<keyword evidence="11 15" id="KW-0539">Nucleus</keyword>
<keyword evidence="9 13" id="KW-0103">Bromodomain</keyword>
<evidence type="ECO:0000259" key="18">
    <source>
        <dbReference type="PROSITE" id="PS50016"/>
    </source>
</evidence>
<evidence type="ECO:0000256" key="3">
    <source>
        <dbReference type="ARBA" id="ARBA00022490"/>
    </source>
</evidence>
<dbReference type="InterPro" id="IPR041442">
    <property type="entry name" value="PIH1D1/2/3_CS-like"/>
</dbReference>
<feature type="region of interest" description="Disordered" evidence="16">
    <location>
        <begin position="816"/>
        <end position="835"/>
    </location>
</feature>
<evidence type="ECO:0000256" key="9">
    <source>
        <dbReference type="ARBA" id="ARBA00023117"/>
    </source>
</evidence>
<dbReference type="GO" id="GO:0006338">
    <property type="term" value="P:chromatin remodeling"/>
    <property type="evidence" value="ECO:0007669"/>
    <property type="project" value="InterPro"/>
</dbReference>
<dbReference type="InterPro" id="IPR001487">
    <property type="entry name" value="Bromodomain"/>
</dbReference>
<reference evidence="21 22" key="1">
    <citation type="submission" date="2018-04" db="EMBL/GenBank/DDBJ databases">
        <title>The genome of golden apple snail Pomacea canaliculata provides insight into stress tolerance and invasive adaptation.</title>
        <authorList>
            <person name="Liu C."/>
            <person name="Liu B."/>
            <person name="Ren Y."/>
            <person name="Zhang Y."/>
            <person name="Wang H."/>
            <person name="Li S."/>
            <person name="Jiang F."/>
            <person name="Yin L."/>
            <person name="Zhang G."/>
            <person name="Qian W."/>
            <person name="Fan W."/>
        </authorList>
    </citation>
    <scope>NUCLEOTIDE SEQUENCE [LARGE SCALE GENOMIC DNA]</scope>
    <source>
        <strain evidence="21">SZHN2017</strain>
        <tissue evidence="21">Muscle</tissue>
    </source>
</reference>
<evidence type="ECO:0000259" key="17">
    <source>
        <dbReference type="PROSITE" id="PS50014"/>
    </source>
</evidence>
<keyword evidence="8" id="KW-0175">Coiled coil</keyword>
<evidence type="ECO:0000256" key="15">
    <source>
        <dbReference type="PROSITE-ProRule" id="PRU00475"/>
    </source>
</evidence>
<evidence type="ECO:0000256" key="2">
    <source>
        <dbReference type="ARBA" id="ARBA00004496"/>
    </source>
</evidence>
<feature type="compositionally biased region" description="Polar residues" evidence="16">
    <location>
        <begin position="680"/>
        <end position="691"/>
    </location>
</feature>
<dbReference type="GO" id="GO:0008623">
    <property type="term" value="C:CHRAC"/>
    <property type="evidence" value="ECO:0007669"/>
    <property type="project" value="TreeGrafter"/>
</dbReference>
<gene>
    <name evidence="21" type="ORF">C0Q70_14459</name>
</gene>
<dbReference type="InterPro" id="IPR011011">
    <property type="entry name" value="Znf_FYVE_PHD"/>
</dbReference>
<dbReference type="InterPro" id="IPR036427">
    <property type="entry name" value="Bromodomain-like_sf"/>
</dbReference>
<dbReference type="EMBL" id="PZQS01000008">
    <property type="protein sequence ID" value="PVD26781.1"/>
    <property type="molecule type" value="Genomic_DNA"/>
</dbReference>
<keyword evidence="22" id="KW-1185">Reference proteome</keyword>
<evidence type="ECO:0000313" key="22">
    <source>
        <dbReference type="Proteomes" id="UP000245119"/>
    </source>
</evidence>
<dbReference type="STRING" id="400727.A0A2T7P044"/>
<dbReference type="PROSITE" id="PS50016">
    <property type="entry name" value="ZF_PHD_2"/>
    <property type="match status" value="1"/>
</dbReference>
<dbReference type="Pfam" id="PF02791">
    <property type="entry name" value="DDT"/>
    <property type="match status" value="1"/>
</dbReference>
<dbReference type="Pfam" id="PF15613">
    <property type="entry name" value="WSD"/>
    <property type="match status" value="1"/>
</dbReference>
<evidence type="ECO:0000256" key="16">
    <source>
        <dbReference type="SAM" id="MobiDB-lite"/>
    </source>
</evidence>
<feature type="compositionally biased region" description="Acidic residues" evidence="16">
    <location>
        <begin position="2164"/>
        <end position="2175"/>
    </location>
</feature>
<dbReference type="GO" id="GO:0008270">
    <property type="term" value="F:zinc ion binding"/>
    <property type="evidence" value="ECO:0007669"/>
    <property type="project" value="UniProtKB-KW"/>
</dbReference>
<dbReference type="Gene3D" id="2.60.40.790">
    <property type="match status" value="1"/>
</dbReference>
<dbReference type="InterPro" id="IPR018359">
    <property type="entry name" value="Bromodomain_CS"/>
</dbReference>
<keyword evidence="5 14" id="KW-0863">Zinc-finger</keyword>
<dbReference type="HAMAP" id="MF_03069">
    <property type="entry name" value="Kintoun"/>
    <property type="match status" value="1"/>
</dbReference>
<dbReference type="PROSITE" id="PS51136">
    <property type="entry name" value="WAC"/>
    <property type="match status" value="1"/>
</dbReference>
<feature type="compositionally biased region" description="Basic and acidic residues" evidence="16">
    <location>
        <begin position="734"/>
        <end position="746"/>
    </location>
</feature>
<dbReference type="Gene3D" id="3.30.40.10">
    <property type="entry name" value="Zinc/RING finger domain, C3HC4 (zinc finger)"/>
    <property type="match status" value="1"/>
</dbReference>
<feature type="domain" description="WAC" evidence="20">
    <location>
        <begin position="1016"/>
        <end position="1125"/>
    </location>
</feature>
<evidence type="ECO:0000256" key="7">
    <source>
        <dbReference type="ARBA" id="ARBA00023015"/>
    </source>
</evidence>
<feature type="domain" description="Bromo" evidence="17">
    <location>
        <begin position="2376"/>
        <end position="2446"/>
    </location>
</feature>
<dbReference type="InterPro" id="IPR013083">
    <property type="entry name" value="Znf_RING/FYVE/PHD"/>
</dbReference>
<keyword evidence="7" id="KW-0805">Transcription regulation</keyword>
<dbReference type="GO" id="GO:0031445">
    <property type="term" value="P:regulation of heterochromatin formation"/>
    <property type="evidence" value="ECO:0007669"/>
    <property type="project" value="TreeGrafter"/>
</dbReference>
<feature type="compositionally biased region" description="Acidic residues" evidence="16">
    <location>
        <begin position="2145"/>
        <end position="2157"/>
    </location>
</feature>
<evidence type="ECO:0000313" key="21">
    <source>
        <dbReference type="EMBL" id="PVD26781.1"/>
    </source>
</evidence>
<dbReference type="Pfam" id="PF15612">
    <property type="entry name" value="WHIM1"/>
    <property type="match status" value="1"/>
</dbReference>
<feature type="compositionally biased region" description="Basic and acidic residues" evidence="16">
    <location>
        <begin position="2282"/>
        <end position="2327"/>
    </location>
</feature>
<dbReference type="CDD" id="cd15541">
    <property type="entry name" value="PHD_TIF1_like"/>
    <property type="match status" value="1"/>
</dbReference>
<feature type="compositionally biased region" description="Polar residues" evidence="16">
    <location>
        <begin position="2333"/>
        <end position="2361"/>
    </location>
</feature>
<dbReference type="Pfam" id="PF10537">
    <property type="entry name" value="WAC_Acf1_DNA_bd"/>
    <property type="match status" value="1"/>
</dbReference>
<evidence type="ECO:0000256" key="11">
    <source>
        <dbReference type="ARBA" id="ARBA00023242"/>
    </source>
</evidence>
<feature type="domain" description="DDT" evidence="19">
    <location>
        <begin position="1376"/>
        <end position="1441"/>
    </location>
</feature>
<evidence type="ECO:0000256" key="10">
    <source>
        <dbReference type="ARBA" id="ARBA00023163"/>
    </source>
</evidence>
<dbReference type="SUPFAM" id="SSF57903">
    <property type="entry name" value="FYVE/PHD zinc finger"/>
    <property type="match status" value="1"/>
</dbReference>
<dbReference type="PROSITE" id="PS01359">
    <property type="entry name" value="ZF_PHD_1"/>
    <property type="match status" value="1"/>
</dbReference>
<dbReference type="InterPro" id="IPR047171">
    <property type="entry name" value="BAZ1A"/>
</dbReference>
<dbReference type="OrthoDB" id="332390at2759"/>
<comment type="similarity">
    <text evidence="12">Belongs to the PIH1 family. Kintoun subfamily.</text>
</comment>
<keyword evidence="6" id="KW-0862">Zinc</keyword>
<dbReference type="SMART" id="SM00249">
    <property type="entry name" value="PHD"/>
    <property type="match status" value="1"/>
</dbReference>
<feature type="region of interest" description="Disordered" evidence="16">
    <location>
        <begin position="1902"/>
        <end position="1925"/>
    </location>
</feature>
<protein>
    <recommendedName>
        <fullName evidence="12">Protein kintoun</fullName>
    </recommendedName>
    <alternativeName>
        <fullName evidence="12">Dynein assembly factor 2, axonemal homolog</fullName>
    </alternativeName>
</protein>
<feature type="region of interest" description="Disordered" evidence="16">
    <location>
        <begin position="90"/>
        <end position="113"/>
    </location>
</feature>
<dbReference type="GO" id="GO:0070286">
    <property type="term" value="P:axonemal dynein complex assembly"/>
    <property type="evidence" value="ECO:0007669"/>
    <property type="project" value="UniProtKB-UniRule"/>
</dbReference>
<dbReference type="PANTHER" id="PTHR46510:SF1">
    <property type="entry name" value="BROMODOMAIN ADJACENT TO ZINC FINGER DOMAIN PROTEIN 1A"/>
    <property type="match status" value="1"/>
</dbReference>
<feature type="region of interest" description="Disordered" evidence="16">
    <location>
        <begin position="2109"/>
        <end position="2175"/>
    </location>
</feature>
<dbReference type="SMART" id="SM00297">
    <property type="entry name" value="BROMO"/>
    <property type="match status" value="1"/>
</dbReference>
<proteinExistence type="inferred from homology"/>
<comment type="function">
    <text evidence="12">Required for cytoplasmic pre-assembly of axonemal dyneins, thereby playing a central role in motility in cilia and flagella. Involved in pre-assembly of dynein arm complexes in the cytoplasm before intraflagellar transport loads them for the ciliary compartment.</text>
</comment>
<feature type="region of interest" description="Disordered" evidence="16">
    <location>
        <begin position="594"/>
        <end position="616"/>
    </location>
</feature>
<dbReference type="InterPro" id="IPR028941">
    <property type="entry name" value="WHIM2_dom"/>
</dbReference>
<feature type="region of interest" description="Disordered" evidence="16">
    <location>
        <begin position="1758"/>
        <end position="1778"/>
    </location>
</feature>
<evidence type="ECO:0000256" key="4">
    <source>
        <dbReference type="ARBA" id="ARBA00022723"/>
    </source>
</evidence>
<dbReference type="PROSITE" id="PS50014">
    <property type="entry name" value="BROMODOMAIN_2"/>
    <property type="match status" value="1"/>
</dbReference>
<dbReference type="GO" id="GO:0060285">
    <property type="term" value="P:cilium-dependent cell motility"/>
    <property type="evidence" value="ECO:0007669"/>
    <property type="project" value="UniProtKB-UniRule"/>
</dbReference>
<evidence type="ECO:0000256" key="8">
    <source>
        <dbReference type="ARBA" id="ARBA00023054"/>
    </source>
</evidence>
<feature type="region of interest" description="Disordered" evidence="16">
    <location>
        <begin position="1638"/>
        <end position="1671"/>
    </location>
</feature>
<dbReference type="PROSITE" id="PS50827">
    <property type="entry name" value="DDT"/>
    <property type="match status" value="1"/>
</dbReference>
<feature type="region of interest" description="Disordered" evidence="16">
    <location>
        <begin position="1248"/>
        <end position="1339"/>
    </location>
</feature>
<comment type="subcellular location">
    <subcellularLocation>
        <location evidence="2 12">Cytoplasm</location>
    </subcellularLocation>
    <subcellularLocation>
        <location evidence="1 15">Nucleus</location>
    </subcellularLocation>
</comment>
<dbReference type="SUPFAM" id="SSF47370">
    <property type="entry name" value="Bromodomain"/>
    <property type="match status" value="1"/>
</dbReference>
<evidence type="ECO:0000256" key="5">
    <source>
        <dbReference type="ARBA" id="ARBA00022771"/>
    </source>
</evidence>
<dbReference type="InterPro" id="IPR008978">
    <property type="entry name" value="HSP20-like_chaperone"/>
</dbReference>
<feature type="compositionally biased region" description="Polar residues" evidence="16">
    <location>
        <begin position="1643"/>
        <end position="1668"/>
    </location>
</feature>
<dbReference type="Pfam" id="PF18201">
    <property type="entry name" value="PIH1_CS"/>
    <property type="match status" value="1"/>
</dbReference>
<dbReference type="InterPro" id="IPR018501">
    <property type="entry name" value="DDT_dom"/>
</dbReference>
<feature type="region of interest" description="Disordered" evidence="16">
    <location>
        <begin position="1446"/>
        <end position="1474"/>
    </location>
</feature>
<dbReference type="Proteomes" id="UP000245119">
    <property type="component" value="Linkage Group LG8"/>
</dbReference>
<evidence type="ECO:0000256" key="6">
    <source>
        <dbReference type="ARBA" id="ARBA00022833"/>
    </source>
</evidence>
<evidence type="ECO:0000256" key="13">
    <source>
        <dbReference type="PROSITE-ProRule" id="PRU00035"/>
    </source>
</evidence>
<keyword evidence="10" id="KW-0804">Transcription</keyword>
<dbReference type="GO" id="GO:0006355">
    <property type="term" value="P:regulation of DNA-templated transcription"/>
    <property type="evidence" value="ECO:0007669"/>
    <property type="project" value="TreeGrafter"/>
</dbReference>
<evidence type="ECO:0000259" key="19">
    <source>
        <dbReference type="PROSITE" id="PS50827"/>
    </source>
</evidence>
<keyword evidence="3 12" id="KW-0963">Cytoplasm</keyword>
<dbReference type="PANTHER" id="PTHR46510">
    <property type="entry name" value="BROMODOMAIN ADJACENT TO ZINC FINGER DOMAIN PROTEIN 1A"/>
    <property type="match status" value="1"/>
</dbReference>